<protein>
    <submittedName>
        <fullName evidence="1">Uncharacterized protein</fullName>
    </submittedName>
</protein>
<proteinExistence type="predicted"/>
<dbReference type="Proteomes" id="UP000315369">
    <property type="component" value="Unassembled WGS sequence"/>
</dbReference>
<evidence type="ECO:0000313" key="1">
    <source>
        <dbReference type="EMBL" id="TQF09593.1"/>
    </source>
</evidence>
<dbReference type="PROSITE" id="PS51257">
    <property type="entry name" value="PROKAR_LIPOPROTEIN"/>
    <property type="match status" value="1"/>
</dbReference>
<organism evidence="1 2">
    <name type="scientific">Myxococcus llanfairpwllgwyngyllgogerychwyrndrobwllllantysiliogogogochensis</name>
    <dbReference type="NCBI Taxonomy" id="2590453"/>
    <lineage>
        <taxon>Bacteria</taxon>
        <taxon>Pseudomonadati</taxon>
        <taxon>Myxococcota</taxon>
        <taxon>Myxococcia</taxon>
        <taxon>Myxococcales</taxon>
        <taxon>Cystobacterineae</taxon>
        <taxon>Myxococcaceae</taxon>
        <taxon>Myxococcus</taxon>
    </lineage>
</organism>
<dbReference type="EMBL" id="VIFM01000328">
    <property type="protein sequence ID" value="TQF09593.1"/>
    <property type="molecule type" value="Genomic_DNA"/>
</dbReference>
<reference evidence="1 2" key="1">
    <citation type="submission" date="2019-06" db="EMBL/GenBank/DDBJ databases">
        <authorList>
            <person name="Livingstone P."/>
            <person name="Whitworth D."/>
        </authorList>
    </citation>
    <scope>NUCLEOTIDE SEQUENCE [LARGE SCALE GENOMIC DNA]</scope>
    <source>
        <strain evidence="1 2">AM401</strain>
    </source>
</reference>
<dbReference type="AlphaFoldDB" id="A0A540WKQ5"/>
<name>A0A540WKQ5_9BACT</name>
<gene>
    <name evidence="1" type="ORF">FJV41_43790</name>
</gene>
<dbReference type="RefSeq" id="WP_141648580.1">
    <property type="nucleotide sequence ID" value="NZ_VIFM01000328.1"/>
</dbReference>
<keyword evidence="2" id="KW-1185">Reference proteome</keyword>
<comment type="caution">
    <text evidence="1">The sequence shown here is derived from an EMBL/GenBank/DDBJ whole genome shotgun (WGS) entry which is preliminary data.</text>
</comment>
<dbReference type="OrthoDB" id="5492654at2"/>
<accession>A0A540WKQ5</accession>
<evidence type="ECO:0000313" key="2">
    <source>
        <dbReference type="Proteomes" id="UP000315369"/>
    </source>
</evidence>
<sequence>MRHPLRSLALLALVAAGCDRKPEDPIFVYGRLQHLDGSPNSDTTVTVERKVHTRSGFVDPTAGEFERYGESRSERSGAFTLEVLYGDSIDERLSDFTQYRFRVAAPLEEGHGVFSSFVFYDDAELPPLRPWAPQLALALGVEGPEFSFASAPPPPALPASAELPEIYFQDNGDPTPVEPLTPYPVLQLHGPGGRVWEVHDPTSPWHANPYLLEDFPGVEAQVRAVTLGSWLFYPLAANSSSVSFRVEWRGPRLPVPSGSLRPISRGASCVPTPTGAPCPYTDGSLLTVRTDLTRETSGVNNVTLQWETAVRPRRAVIRDLQMVTGFDPIIQVRVEGSADGATWSTLAEVPYVNHDPSSPFDPVFSTTIESTGEDSPYGDGPLDMERKARFLDVPLTGDAPVRQVRLQVRAGNAGGPVLIYALSELSIFE</sequence>